<gene>
    <name evidence="6" type="ORF">Pyn_36428</name>
</gene>
<comment type="subcellular location">
    <subcellularLocation>
        <location evidence="1">Membrane</location>
        <topology evidence="1">Single-pass membrane protein</topology>
    </subcellularLocation>
</comment>
<accession>A0A314UWL8</accession>
<dbReference type="GO" id="GO:0016020">
    <property type="term" value="C:membrane"/>
    <property type="evidence" value="ECO:0007669"/>
    <property type="project" value="UniProtKB-SubCell"/>
</dbReference>
<dbReference type="PANTHER" id="PTHR31509">
    <property type="entry name" value="BPS1-LIKE PROTEIN"/>
    <property type="match status" value="1"/>
</dbReference>
<dbReference type="InterPro" id="IPR008511">
    <property type="entry name" value="ROH1-like"/>
</dbReference>
<proteinExistence type="inferred from homology"/>
<dbReference type="Proteomes" id="UP000250321">
    <property type="component" value="Unassembled WGS sequence"/>
</dbReference>
<evidence type="ECO:0000256" key="5">
    <source>
        <dbReference type="ARBA" id="ARBA00035114"/>
    </source>
</evidence>
<evidence type="ECO:0000313" key="6">
    <source>
        <dbReference type="EMBL" id="PQM41830.1"/>
    </source>
</evidence>
<keyword evidence="7" id="KW-1185">Reference proteome</keyword>
<keyword evidence="4" id="KW-0472">Membrane</keyword>
<comment type="similarity">
    <text evidence="5">Belongs to the ROH1 family.</text>
</comment>
<name>A0A314UWL8_PRUYE</name>
<comment type="caution">
    <text evidence="6">The sequence shown here is derived from an EMBL/GenBank/DDBJ whole genome shotgun (WGS) entry which is preliminary data.</text>
</comment>
<evidence type="ECO:0000256" key="1">
    <source>
        <dbReference type="ARBA" id="ARBA00004167"/>
    </source>
</evidence>
<evidence type="ECO:0000256" key="4">
    <source>
        <dbReference type="ARBA" id="ARBA00023136"/>
    </source>
</evidence>
<dbReference type="AlphaFoldDB" id="A0A314UWL8"/>
<protein>
    <submittedName>
        <fullName evidence="6">Uncharacterized protein</fullName>
    </submittedName>
</protein>
<dbReference type="STRING" id="2094558.A0A314UWL8"/>
<organism evidence="6 7">
    <name type="scientific">Prunus yedoensis var. nudiflora</name>
    <dbReference type="NCBI Taxonomy" id="2094558"/>
    <lineage>
        <taxon>Eukaryota</taxon>
        <taxon>Viridiplantae</taxon>
        <taxon>Streptophyta</taxon>
        <taxon>Embryophyta</taxon>
        <taxon>Tracheophyta</taxon>
        <taxon>Spermatophyta</taxon>
        <taxon>Magnoliopsida</taxon>
        <taxon>eudicotyledons</taxon>
        <taxon>Gunneridae</taxon>
        <taxon>Pentapetalae</taxon>
        <taxon>rosids</taxon>
        <taxon>fabids</taxon>
        <taxon>Rosales</taxon>
        <taxon>Rosaceae</taxon>
        <taxon>Amygdaloideae</taxon>
        <taxon>Amygdaleae</taxon>
        <taxon>Prunus</taxon>
    </lineage>
</organism>
<dbReference type="OrthoDB" id="1878996at2759"/>
<dbReference type="Pfam" id="PF05633">
    <property type="entry name" value="ROH1-like"/>
    <property type="match status" value="1"/>
</dbReference>
<sequence>MTHFPVPRNLAWAQAMIGLQEKISEEWKKKEKKGSAGLLEEMQKMEKLGQSLIEFSDSFQFPAEAEKLEEVAAQVAELAETCRKMEEGLVPLQQQIRELFHRVVRSRTEVLDVLDQGGKASAAVM</sequence>
<evidence type="ECO:0000256" key="2">
    <source>
        <dbReference type="ARBA" id="ARBA00022692"/>
    </source>
</evidence>
<reference evidence="6 7" key="1">
    <citation type="submission" date="2018-02" db="EMBL/GenBank/DDBJ databases">
        <title>Draft genome of wild Prunus yedoensis var. nudiflora.</title>
        <authorList>
            <person name="Baek S."/>
            <person name="Kim J.-H."/>
            <person name="Choi K."/>
            <person name="Kim G.-B."/>
            <person name="Cho A."/>
            <person name="Jang H."/>
            <person name="Shin C.-H."/>
            <person name="Yu H.-J."/>
            <person name="Mun J.-H."/>
        </authorList>
    </citation>
    <scope>NUCLEOTIDE SEQUENCE [LARGE SCALE GENOMIC DNA]</scope>
    <source>
        <strain evidence="7">cv. Jeju island</strain>
        <tissue evidence="6">Leaf</tissue>
    </source>
</reference>
<dbReference type="EMBL" id="PJQY01002915">
    <property type="protein sequence ID" value="PQM41830.1"/>
    <property type="molecule type" value="Genomic_DNA"/>
</dbReference>
<evidence type="ECO:0000256" key="3">
    <source>
        <dbReference type="ARBA" id="ARBA00022989"/>
    </source>
</evidence>
<keyword evidence="2" id="KW-0812">Transmembrane</keyword>
<keyword evidence="3" id="KW-1133">Transmembrane helix</keyword>
<evidence type="ECO:0000313" key="7">
    <source>
        <dbReference type="Proteomes" id="UP000250321"/>
    </source>
</evidence>